<reference evidence="1 2" key="1">
    <citation type="submission" date="2019-06" db="EMBL/GenBank/DDBJ databases">
        <title>Sorghum-associated microbial communities from plants grown in Nebraska, USA.</title>
        <authorList>
            <person name="Schachtman D."/>
        </authorList>
    </citation>
    <scope>NUCLEOTIDE SEQUENCE [LARGE SCALE GENOMIC DNA]</scope>
    <source>
        <strain evidence="1 2">1225</strain>
    </source>
</reference>
<proteinExistence type="predicted"/>
<evidence type="ECO:0008006" key="3">
    <source>
        <dbReference type="Google" id="ProtNLM"/>
    </source>
</evidence>
<dbReference type="Proteomes" id="UP000320653">
    <property type="component" value="Unassembled WGS sequence"/>
</dbReference>
<dbReference type="EMBL" id="VIWP01000014">
    <property type="protein sequence ID" value="TWF46484.1"/>
    <property type="molecule type" value="Genomic_DNA"/>
</dbReference>
<accession>A0A561Q7W8</accession>
<dbReference type="Gene3D" id="3.10.129.10">
    <property type="entry name" value="Hotdog Thioesterase"/>
    <property type="match status" value="1"/>
</dbReference>
<gene>
    <name evidence="1" type="ORF">FHW37_11453</name>
</gene>
<dbReference type="AlphaFoldDB" id="A0A561Q7W8"/>
<organism evidence="1 2">
    <name type="scientific">Neorhizobium alkalisoli</name>
    <dbReference type="NCBI Taxonomy" id="528178"/>
    <lineage>
        <taxon>Bacteria</taxon>
        <taxon>Pseudomonadati</taxon>
        <taxon>Pseudomonadota</taxon>
        <taxon>Alphaproteobacteria</taxon>
        <taxon>Hyphomicrobiales</taxon>
        <taxon>Rhizobiaceae</taxon>
        <taxon>Rhizobium/Agrobacterium group</taxon>
        <taxon>Neorhizobium</taxon>
    </lineage>
</organism>
<dbReference type="SUPFAM" id="SSF54637">
    <property type="entry name" value="Thioesterase/thiol ester dehydrase-isomerase"/>
    <property type="match status" value="1"/>
</dbReference>
<sequence>MTTGRYVSDLDEGDVLGPVEYTISRFVIREYAHAVELHEDCFQHKNGQIAPPTMVHLDKLRLYKHACPAGTGPHARVHVEYDATIHAPVPAEARLKIEGRVSSRYLKRGRDYVHMEIEMRLAETNALLVSYRDTVILSYKGEEKEGNRANG</sequence>
<name>A0A561Q7W8_9HYPH</name>
<evidence type="ECO:0000313" key="2">
    <source>
        <dbReference type="Proteomes" id="UP000320653"/>
    </source>
</evidence>
<keyword evidence="2" id="KW-1185">Reference proteome</keyword>
<evidence type="ECO:0000313" key="1">
    <source>
        <dbReference type="EMBL" id="TWF46484.1"/>
    </source>
</evidence>
<dbReference type="OrthoDB" id="7264508at2"/>
<comment type="caution">
    <text evidence="1">The sequence shown here is derived from an EMBL/GenBank/DDBJ whole genome shotgun (WGS) entry which is preliminary data.</text>
</comment>
<dbReference type="RefSeq" id="WP_145643142.1">
    <property type="nucleotide sequence ID" value="NZ_VIWP01000014.1"/>
</dbReference>
<dbReference type="InterPro" id="IPR029069">
    <property type="entry name" value="HotDog_dom_sf"/>
</dbReference>
<protein>
    <recommendedName>
        <fullName evidence="3">MaoC dehydratase-like protein</fullName>
    </recommendedName>
</protein>